<dbReference type="SUPFAM" id="SSF56935">
    <property type="entry name" value="Porins"/>
    <property type="match status" value="1"/>
</dbReference>
<dbReference type="PANTHER" id="PTHR30069">
    <property type="entry name" value="TONB-DEPENDENT OUTER MEMBRANE RECEPTOR"/>
    <property type="match status" value="1"/>
</dbReference>
<protein>
    <submittedName>
        <fullName evidence="14">TonB-dependent receptor</fullName>
    </submittedName>
</protein>
<feature type="chain" id="PRO_5008147588" evidence="10">
    <location>
        <begin position="24"/>
        <end position="1049"/>
    </location>
</feature>
<feature type="transmembrane region" description="Helical" evidence="9">
    <location>
        <begin position="893"/>
        <end position="917"/>
    </location>
</feature>
<feature type="domain" description="TonB-dependent receptor plug" evidence="12">
    <location>
        <begin position="56"/>
        <end position="157"/>
    </location>
</feature>
<evidence type="ECO:0000256" key="6">
    <source>
        <dbReference type="ARBA" id="ARBA00023077"/>
    </source>
</evidence>
<evidence type="ECO:0000256" key="3">
    <source>
        <dbReference type="ARBA" id="ARBA00022692"/>
    </source>
</evidence>
<feature type="transmembrane region" description="Helical" evidence="9">
    <location>
        <begin position="945"/>
        <end position="968"/>
    </location>
</feature>
<dbReference type="Proteomes" id="UP000050741">
    <property type="component" value="Unassembled WGS sequence"/>
</dbReference>
<dbReference type="Pfam" id="PF03929">
    <property type="entry name" value="PepSY_TM"/>
    <property type="match status" value="1"/>
</dbReference>
<keyword evidence="8" id="KW-0998">Cell outer membrane</keyword>
<dbReference type="InterPro" id="IPR005625">
    <property type="entry name" value="PepSY-ass_TM"/>
</dbReference>
<evidence type="ECO:0000313" key="13">
    <source>
        <dbReference type="Proteomes" id="UP000050741"/>
    </source>
</evidence>
<dbReference type="InterPro" id="IPR036942">
    <property type="entry name" value="Beta-barrel_TonB_sf"/>
</dbReference>
<keyword evidence="7 9" id="KW-0472">Membrane</keyword>
<dbReference type="InterPro" id="IPR010916">
    <property type="entry name" value="TonB_box_CS"/>
</dbReference>
<proteinExistence type="predicted"/>
<evidence type="ECO:0000259" key="11">
    <source>
        <dbReference type="Pfam" id="PF00593"/>
    </source>
</evidence>
<dbReference type="AlphaFoldDB" id="A0A183CGZ5"/>
<sequence length="1049" mass="113551">MSISRRARIAALPLLCIAAPAFAQEAEQNDNSILVIGQKDAPISIDPHGLSVSLGDAQFAGINAQNVEDLMKYAPDFFVRKRYAGDSNGVPGFRGTHSMQSARALVMVDGFVVSNFLGNSFGFAPKWGVVGPGEVAQFDIVYGPYSARYPGNSMGGIVNITTRAPEKTEAFATVQGLAEPYDQYGTRATYWGWSGEAGLGWRQKDGPWSARLSGRHFRNTGQPMSWYGLAPAAAGAVGTPVTGAIVDPGQAIPNAPGNAGNPIFAAQSPARITQDQAKLRLGYDGASGITGEALFAWWHNVDAQYAPQCYLRDAAGQPVCGGTVTTLGKTWTTSGANWSRTVRDEYLAGIKLAAPVAGDVTAKLNVSTYQIPRSDGFTSASYATGAANGAGTLARQGPTGWYTGDLSIEGKTGPLDLAAGASANLYRTDLTNYALPNWRSDAGATFASRTFGKTRTLAGWAEARLHADALVFTLGGRFESWRAFDGGLARLGSGAQAGQRLTNRYAARGDTGFSPKFSVEWHGGETNVQLSLAGATRFPTVGELFQGSLNGDGSFNRDSFDPNLRPERSRDANLVVAHDFGTLKLTGSAFWQRVDDTIFSFVGFNQNGITTSNYKNIDRTRQYGLELIAEARDIGVRGLDLDANIAWIDSRTVRNDAAPAAEGVQFPRIPRWRLNANLRYQVTPRVLASIGMRYATRPNTDLFGTQRGDTFGYTSELFALDAKVNWKMTDNFRLSAGVDNLTNDRAWVYHPYPQRSFLRWFRAVWRWHFYAGIFCLPFILWLSVTGGIYLFKPQIEGWLYAPYTHVATPGRPMLAPEKIVAAGTAAVPGSVLHKYVLPEAPDDAVQLLVGAGAEETRVWVHPQTGKVLEAVPEEDRLMRVVFRLHGELLAGNWGSALVEIAACWTIVMILTGLFLWWPRGRRGKGLGGILWPRLNGGRRLFWRDLHAVTGLWVSIGAVFLIASGLPWAKNWGDYLKQVRVVTGTAAVRQDWSTGSAADARARADLDKGMANPRIAVALLALATLLSGSAAWSTADARIAHASAVAHTHR</sequence>
<keyword evidence="13" id="KW-1185">Reference proteome</keyword>
<feature type="signal peptide" evidence="10">
    <location>
        <begin position="1"/>
        <end position="23"/>
    </location>
</feature>
<dbReference type="InterPro" id="IPR000531">
    <property type="entry name" value="Beta-barrel_TonB"/>
</dbReference>
<name>A0A183CGZ5_GLOPA</name>
<evidence type="ECO:0000256" key="10">
    <source>
        <dbReference type="SAM" id="SignalP"/>
    </source>
</evidence>
<dbReference type="InterPro" id="IPR012910">
    <property type="entry name" value="Plug_dom"/>
</dbReference>
<dbReference type="Pfam" id="PF00593">
    <property type="entry name" value="TonB_dep_Rec_b-barrel"/>
    <property type="match status" value="1"/>
</dbReference>
<dbReference type="Pfam" id="PF07715">
    <property type="entry name" value="Plug"/>
    <property type="match status" value="1"/>
</dbReference>
<organism evidence="13 14">
    <name type="scientific">Globodera pallida</name>
    <name type="common">Potato cyst nematode worm</name>
    <name type="synonym">Heterodera pallida</name>
    <dbReference type="NCBI Taxonomy" id="36090"/>
    <lineage>
        <taxon>Eukaryota</taxon>
        <taxon>Metazoa</taxon>
        <taxon>Ecdysozoa</taxon>
        <taxon>Nematoda</taxon>
        <taxon>Chromadorea</taxon>
        <taxon>Rhabditida</taxon>
        <taxon>Tylenchina</taxon>
        <taxon>Tylenchomorpha</taxon>
        <taxon>Tylenchoidea</taxon>
        <taxon>Heteroderidae</taxon>
        <taxon>Heteroderinae</taxon>
        <taxon>Globodera</taxon>
    </lineage>
</organism>
<keyword evidence="6" id="KW-0798">TonB box</keyword>
<keyword evidence="5" id="KW-0406">Ion transport</keyword>
<evidence type="ECO:0000256" key="2">
    <source>
        <dbReference type="ARBA" id="ARBA00022448"/>
    </source>
</evidence>
<feature type="transmembrane region" description="Helical" evidence="9">
    <location>
        <begin position="767"/>
        <end position="791"/>
    </location>
</feature>
<evidence type="ECO:0000256" key="1">
    <source>
        <dbReference type="ARBA" id="ARBA00004571"/>
    </source>
</evidence>
<dbReference type="GO" id="GO:0015344">
    <property type="term" value="F:siderophore uptake transmembrane transporter activity"/>
    <property type="evidence" value="ECO:0007669"/>
    <property type="project" value="TreeGrafter"/>
</dbReference>
<evidence type="ECO:0000313" key="14">
    <source>
        <dbReference type="WBParaSite" id="GPLIN_001215100"/>
    </source>
</evidence>
<evidence type="ECO:0000256" key="9">
    <source>
        <dbReference type="SAM" id="Phobius"/>
    </source>
</evidence>
<evidence type="ECO:0000259" key="12">
    <source>
        <dbReference type="Pfam" id="PF07715"/>
    </source>
</evidence>
<evidence type="ECO:0000256" key="7">
    <source>
        <dbReference type="ARBA" id="ARBA00023136"/>
    </source>
</evidence>
<dbReference type="InterPro" id="IPR039426">
    <property type="entry name" value="TonB-dep_rcpt-like"/>
</dbReference>
<keyword evidence="4 10" id="KW-0732">Signal</keyword>
<dbReference type="Gene3D" id="2.40.170.20">
    <property type="entry name" value="TonB-dependent receptor, beta-barrel domain"/>
    <property type="match status" value="1"/>
</dbReference>
<feature type="transmembrane region" description="Helical" evidence="9">
    <location>
        <begin position="1014"/>
        <end position="1034"/>
    </location>
</feature>
<keyword evidence="9" id="KW-1133">Transmembrane helix</keyword>
<evidence type="ECO:0000256" key="4">
    <source>
        <dbReference type="ARBA" id="ARBA00022729"/>
    </source>
</evidence>
<keyword evidence="3 9" id="KW-0812">Transmembrane</keyword>
<dbReference type="Gene3D" id="2.170.130.10">
    <property type="entry name" value="TonB-dependent receptor, plug domain"/>
    <property type="match status" value="1"/>
</dbReference>
<feature type="domain" description="TonB-dependent receptor-like beta-barrel" evidence="11">
    <location>
        <begin position="330"/>
        <end position="741"/>
    </location>
</feature>
<dbReference type="InterPro" id="IPR037066">
    <property type="entry name" value="Plug_dom_sf"/>
</dbReference>
<dbReference type="PANTHER" id="PTHR30069:SF53">
    <property type="entry name" value="COLICIN I RECEPTOR-RELATED"/>
    <property type="match status" value="1"/>
</dbReference>
<evidence type="ECO:0000256" key="5">
    <source>
        <dbReference type="ARBA" id="ARBA00023065"/>
    </source>
</evidence>
<keyword evidence="2" id="KW-0813">Transport</keyword>
<dbReference type="WBParaSite" id="GPLIN_001215100">
    <property type="protein sequence ID" value="GPLIN_001215100"/>
    <property type="gene ID" value="GPLIN_001215100"/>
</dbReference>
<dbReference type="PROSITE" id="PS00430">
    <property type="entry name" value="TONB_DEPENDENT_REC_1"/>
    <property type="match status" value="1"/>
</dbReference>
<dbReference type="GO" id="GO:0044718">
    <property type="term" value="P:siderophore transmembrane transport"/>
    <property type="evidence" value="ECO:0007669"/>
    <property type="project" value="TreeGrafter"/>
</dbReference>
<accession>A0A183CGZ5</accession>
<evidence type="ECO:0000256" key="8">
    <source>
        <dbReference type="ARBA" id="ARBA00023237"/>
    </source>
</evidence>
<reference evidence="13" key="1">
    <citation type="submission" date="2014-05" db="EMBL/GenBank/DDBJ databases">
        <title>The genome and life-stage specific transcriptomes of Globodera pallida elucidate key aspects of plant parasitism by a cyst nematode.</title>
        <authorList>
            <person name="Cotton J.A."/>
            <person name="Lilley C.J."/>
            <person name="Jones L.M."/>
            <person name="Kikuchi T."/>
            <person name="Reid A.J."/>
            <person name="Thorpe P."/>
            <person name="Tsai I.J."/>
            <person name="Beasley H."/>
            <person name="Blok V."/>
            <person name="Cock P.J.A."/>
            <person name="Van den Akker S.E."/>
            <person name="Holroyd N."/>
            <person name="Hunt M."/>
            <person name="Mantelin S."/>
            <person name="Naghra H."/>
            <person name="Pain A."/>
            <person name="Palomares-Rius J.E."/>
            <person name="Zarowiecki M."/>
            <person name="Berriman M."/>
            <person name="Jones J.T."/>
            <person name="Urwin P.E."/>
        </authorList>
    </citation>
    <scope>NUCLEOTIDE SEQUENCE [LARGE SCALE GENOMIC DNA]</scope>
    <source>
        <strain evidence="13">Lindley</strain>
    </source>
</reference>
<comment type="subcellular location">
    <subcellularLocation>
        <location evidence="1">Cell outer membrane</location>
        <topology evidence="1">Multi-pass membrane protein</topology>
    </subcellularLocation>
</comment>
<reference evidence="14" key="2">
    <citation type="submission" date="2016-06" db="UniProtKB">
        <authorList>
            <consortium name="WormBaseParasite"/>
        </authorList>
    </citation>
    <scope>IDENTIFICATION</scope>
</reference>